<evidence type="ECO:0000256" key="1">
    <source>
        <dbReference type="SAM" id="MobiDB-lite"/>
    </source>
</evidence>
<sequence length="940" mass="106195">MSMSSDSTWVGKKPIRRIGGMADALSIAADLGFSVAPPPSQEELQNLSTASGEKGDDLIRVLRELTAVQRKIADLQVELQGRKDDKNVAHLTHVSEMEKKIDTLSRITTILKDVIQNKDRIISRLQQPYSLDCIPVEAEYQKQFSELLMKAASDYGALTASVADFQWSQNFKEPPSVWGEMLRPIPVALASCTRFFEAMSAMRESFTTLQDLRVGHSGKDSSQRVSGDSDFATPPWRNESTFDDMAIKTARRQEADDGSSEVGDVHQVDDMSHRRLSWPPSVKHDDLQSYLSDLSLFVAFESGKIFILVDNRPWLRNLGLHPAHLWQLMSRLSPFANTKARSGIKEGKEASSQSNPSKSTKLERCFLLIEVAILSRKRGLPLVKKLRNSLFLSSELHRTLYGFIVFEVAWNDVRGINYLNELLTDTSLAIETKIMQRWEFDSIVQAASSLSSWFSGTLSELLQLQDYLDSATGDTFYDAEGNFSMTPSIDDDEKICDDNLWAEDNSSCCLGGSFNVFSGTPDNITSEPLTPPPTGPYKKRRVTRSGTGVEVDCYAEETQGGNEDLLDSSGASDCENVHEPKLYRDILILFRFNDHDLPFKLKQVVMSDLRLLTLLEAGLPSWVLFLQSYPGFCHLYRPWMCPLARALYVLISVITVLIGFFDLYKNVPVLKATASSLFGPLFDWIETWEMVSRIKYLGTMLFLHNFEKAATWFLMVTHSTRSCLSVFTQPLVEPLAEILGFFLPLWDIFIEVIESLYSTVRVVIESSCSVMGDLLEIFVWPISVIWSIATSIVYPIFWIVWEILYAPIRLVLALAGLVAFTCSWISEMIGDIWQSVNGIFELAAASDATVSTYEVSMWRSLWNDLFSQVFRAVRSILNGFVAFFKACNRHRLSIYNHIQDFIQRIPGRGPRSQPLDYRNSSRTPETRGRVSEGSRKIHIR</sequence>
<dbReference type="EMBL" id="CAADRP010002040">
    <property type="protein sequence ID" value="VFU59553.1"/>
    <property type="molecule type" value="Genomic_DNA"/>
</dbReference>
<dbReference type="GO" id="GO:0051225">
    <property type="term" value="P:spindle assembly"/>
    <property type="evidence" value="ECO:0007669"/>
    <property type="project" value="InterPro"/>
</dbReference>
<dbReference type="InterPro" id="IPR028346">
    <property type="entry name" value="HAUS2"/>
</dbReference>
<keyword evidence="2" id="KW-0472">Membrane</keyword>
<evidence type="ECO:0000313" key="3">
    <source>
        <dbReference type="EMBL" id="VFU59553.1"/>
    </source>
</evidence>
<feature type="transmembrane region" description="Helical" evidence="2">
    <location>
        <begin position="777"/>
        <end position="797"/>
    </location>
</feature>
<name>A0A6N2N1G5_SALVM</name>
<proteinExistence type="predicted"/>
<dbReference type="PANTHER" id="PTHR34553:SF4">
    <property type="entry name" value="G1_S-SPECIFIC CYCLIN-E PROTEIN"/>
    <property type="match status" value="1"/>
</dbReference>
<feature type="region of interest" description="Disordered" evidence="1">
    <location>
        <begin position="521"/>
        <end position="541"/>
    </location>
</feature>
<organism evidence="3">
    <name type="scientific">Salix viminalis</name>
    <name type="common">Common osier</name>
    <name type="synonym">Basket willow</name>
    <dbReference type="NCBI Taxonomy" id="40686"/>
    <lineage>
        <taxon>Eukaryota</taxon>
        <taxon>Viridiplantae</taxon>
        <taxon>Streptophyta</taxon>
        <taxon>Embryophyta</taxon>
        <taxon>Tracheophyta</taxon>
        <taxon>Spermatophyta</taxon>
        <taxon>Magnoliopsida</taxon>
        <taxon>eudicotyledons</taxon>
        <taxon>Gunneridae</taxon>
        <taxon>Pentapetalae</taxon>
        <taxon>rosids</taxon>
        <taxon>fabids</taxon>
        <taxon>Malpighiales</taxon>
        <taxon>Salicaceae</taxon>
        <taxon>Saliceae</taxon>
        <taxon>Salix</taxon>
    </lineage>
</organism>
<dbReference type="GO" id="GO:0031023">
    <property type="term" value="P:microtubule organizing center organization"/>
    <property type="evidence" value="ECO:0007669"/>
    <property type="project" value="InterPro"/>
</dbReference>
<gene>
    <name evidence="3" type="ORF">SVIM_LOCUS438809</name>
</gene>
<feature type="transmembrane region" description="Helical" evidence="2">
    <location>
        <begin position="646"/>
        <end position="664"/>
    </location>
</feature>
<protein>
    <submittedName>
        <fullName evidence="3">Uncharacterized protein</fullName>
    </submittedName>
</protein>
<evidence type="ECO:0000256" key="2">
    <source>
        <dbReference type="SAM" id="Phobius"/>
    </source>
</evidence>
<dbReference type="PANTHER" id="PTHR34553">
    <property type="entry name" value="OS05G0597400 PROTEIN"/>
    <property type="match status" value="1"/>
</dbReference>
<dbReference type="AlphaFoldDB" id="A0A6N2N1G5"/>
<feature type="region of interest" description="Disordered" evidence="1">
    <location>
        <begin position="906"/>
        <end position="940"/>
    </location>
</feature>
<reference evidence="3" key="1">
    <citation type="submission" date="2019-03" db="EMBL/GenBank/DDBJ databases">
        <authorList>
            <person name="Mank J."/>
            <person name="Almeida P."/>
        </authorList>
    </citation>
    <scope>NUCLEOTIDE SEQUENCE</scope>
    <source>
        <strain evidence="3">78183</strain>
    </source>
</reference>
<keyword evidence="2" id="KW-0812">Transmembrane</keyword>
<keyword evidence="2" id="KW-1133">Transmembrane helix</keyword>
<accession>A0A6N2N1G5</accession>
<feature type="compositionally biased region" description="Basic and acidic residues" evidence="1">
    <location>
        <begin position="924"/>
        <end position="940"/>
    </location>
</feature>
<feature type="transmembrane region" description="Helical" evidence="2">
    <location>
        <begin position="803"/>
        <end position="825"/>
    </location>
</feature>
<dbReference type="Pfam" id="PF15003">
    <property type="entry name" value="HAUS2"/>
    <property type="match status" value="1"/>
</dbReference>